<evidence type="ECO:0000256" key="1">
    <source>
        <dbReference type="SAM" id="SignalP"/>
    </source>
</evidence>
<comment type="caution">
    <text evidence="3">The sequence shown here is derived from an EMBL/GenBank/DDBJ whole genome shotgun (WGS) entry which is preliminary data.</text>
</comment>
<evidence type="ECO:0000313" key="3">
    <source>
        <dbReference type="EMBL" id="NYA70452.1"/>
    </source>
</evidence>
<dbReference type="RefSeq" id="WP_176005261.1">
    <property type="nucleotide sequence ID" value="NZ_JABWMI010000006.1"/>
</dbReference>
<dbReference type="PANTHER" id="PTHR38599:SF1">
    <property type="entry name" value="CUPIN DOMAIN PROTEIN (AFU_ORTHOLOGUE AFUA_3G13620)"/>
    <property type="match status" value="1"/>
</dbReference>
<sequence>MNNLKNLLYATLLLAFANIGQAQQIKRTELQRHDLETPGIEAVQVSIEFGHGTEFGKHFHHGEEIIYVLEGTFEYEVEGSKPVILKAGEVLFVPAGVNHSAKNIGKGKAVELATYVVEKGKPLVVMKK</sequence>
<evidence type="ECO:0000259" key="2">
    <source>
        <dbReference type="Pfam" id="PF07883"/>
    </source>
</evidence>
<dbReference type="Gene3D" id="2.60.120.10">
    <property type="entry name" value="Jelly Rolls"/>
    <property type="match status" value="1"/>
</dbReference>
<dbReference type="AlphaFoldDB" id="A0A7Y8Y0Y1"/>
<dbReference type="CDD" id="cd02235">
    <property type="entry name" value="cupin_BLL4011-like"/>
    <property type="match status" value="1"/>
</dbReference>
<keyword evidence="4" id="KW-1185">Reference proteome</keyword>
<organism evidence="3 4">
    <name type="scientific">Flavobacterium agri</name>
    <dbReference type="NCBI Taxonomy" id="2743471"/>
    <lineage>
        <taxon>Bacteria</taxon>
        <taxon>Pseudomonadati</taxon>
        <taxon>Bacteroidota</taxon>
        <taxon>Flavobacteriia</taxon>
        <taxon>Flavobacteriales</taxon>
        <taxon>Flavobacteriaceae</taxon>
        <taxon>Flavobacterium</taxon>
    </lineage>
</organism>
<dbReference type="InterPro" id="IPR011051">
    <property type="entry name" value="RmlC_Cupin_sf"/>
</dbReference>
<dbReference type="Pfam" id="PF07883">
    <property type="entry name" value="Cupin_2"/>
    <property type="match status" value="1"/>
</dbReference>
<dbReference type="InterPro" id="IPR014710">
    <property type="entry name" value="RmlC-like_jellyroll"/>
</dbReference>
<accession>A0A7Y8Y0Y1</accession>
<dbReference type="SUPFAM" id="SSF51182">
    <property type="entry name" value="RmlC-like cupins"/>
    <property type="match status" value="1"/>
</dbReference>
<reference evidence="3 4" key="1">
    <citation type="submission" date="2020-07" db="EMBL/GenBank/DDBJ databases">
        <authorList>
            <person name="Sun Q."/>
        </authorList>
    </citation>
    <scope>NUCLEOTIDE SEQUENCE [LARGE SCALE GENOMIC DNA]</scope>
    <source>
        <strain evidence="3 4">MAH-1</strain>
    </source>
</reference>
<feature type="domain" description="Cupin type-2" evidence="2">
    <location>
        <begin position="48"/>
        <end position="111"/>
    </location>
</feature>
<protein>
    <submittedName>
        <fullName evidence="3">Cupin domain-containing protein</fullName>
    </submittedName>
</protein>
<feature type="signal peptide" evidence="1">
    <location>
        <begin position="1"/>
        <end position="22"/>
    </location>
</feature>
<dbReference type="PANTHER" id="PTHR38599">
    <property type="entry name" value="CUPIN DOMAIN PROTEIN (AFU_ORTHOLOGUE AFUA_3G13620)"/>
    <property type="match status" value="1"/>
</dbReference>
<feature type="chain" id="PRO_5031368137" evidence="1">
    <location>
        <begin position="23"/>
        <end position="128"/>
    </location>
</feature>
<dbReference type="EMBL" id="JACBJI010000002">
    <property type="protein sequence ID" value="NYA70452.1"/>
    <property type="molecule type" value="Genomic_DNA"/>
</dbReference>
<proteinExistence type="predicted"/>
<evidence type="ECO:0000313" key="4">
    <source>
        <dbReference type="Proteomes" id="UP000535020"/>
    </source>
</evidence>
<keyword evidence="1" id="KW-0732">Signal</keyword>
<gene>
    <name evidence="3" type="ORF">HZF10_05930</name>
</gene>
<dbReference type="Proteomes" id="UP000535020">
    <property type="component" value="Unassembled WGS sequence"/>
</dbReference>
<dbReference type="InterPro" id="IPR013096">
    <property type="entry name" value="Cupin_2"/>
</dbReference>
<name>A0A7Y8Y0Y1_9FLAO</name>